<name>A0A218WH70_PUNGR</name>
<evidence type="ECO:0000256" key="1">
    <source>
        <dbReference type="SAM" id="MobiDB-lite"/>
    </source>
</evidence>
<evidence type="ECO:0000313" key="3">
    <source>
        <dbReference type="EMBL" id="OWM71903.1"/>
    </source>
</evidence>
<dbReference type="Proteomes" id="UP000197138">
    <property type="component" value="Unassembled WGS sequence"/>
</dbReference>
<dbReference type="Pfam" id="PF00564">
    <property type="entry name" value="PB1"/>
    <property type="match status" value="1"/>
</dbReference>
<feature type="compositionally biased region" description="Basic and acidic residues" evidence="1">
    <location>
        <begin position="96"/>
        <end position="108"/>
    </location>
</feature>
<dbReference type="SUPFAM" id="SSF54277">
    <property type="entry name" value="CAD &amp; PB1 domains"/>
    <property type="match status" value="1"/>
</dbReference>
<sequence>MSAVMPSDLPESGKSNYPPLGLGTSFAFKFEDLKGRIHRVNSGTEHLEELLSAVVQRYEDEEGDKVLLATDGDLVAAVSYARSMGMKMYKSESNGEGERRDSIDHLLEETDVPYDEEEKVSDEESEGESEDSSFFSLVHYSFSFDVVSKTVHLLG</sequence>
<dbReference type="InterPro" id="IPR000270">
    <property type="entry name" value="PB1_dom"/>
</dbReference>
<feature type="domain" description="PB1" evidence="2">
    <location>
        <begin position="53"/>
        <end position="87"/>
    </location>
</feature>
<comment type="caution">
    <text evidence="3">The sequence shown here is derived from an EMBL/GenBank/DDBJ whole genome shotgun (WGS) entry which is preliminary data.</text>
</comment>
<feature type="region of interest" description="Disordered" evidence="1">
    <location>
        <begin position="89"/>
        <end position="130"/>
    </location>
</feature>
<reference evidence="4" key="1">
    <citation type="journal article" date="2017" name="Plant J.">
        <title>The pomegranate (Punica granatum L.) genome and the genomics of punicalagin biosynthesis.</title>
        <authorList>
            <person name="Qin G."/>
            <person name="Xu C."/>
            <person name="Ming R."/>
            <person name="Tang H."/>
            <person name="Guyot R."/>
            <person name="Kramer E.M."/>
            <person name="Hu Y."/>
            <person name="Yi X."/>
            <person name="Qi Y."/>
            <person name="Xu X."/>
            <person name="Gao Z."/>
            <person name="Pan H."/>
            <person name="Jian J."/>
            <person name="Tian Y."/>
            <person name="Yue Z."/>
            <person name="Xu Y."/>
        </authorList>
    </citation>
    <scope>NUCLEOTIDE SEQUENCE [LARGE SCALE GENOMIC DNA]</scope>
    <source>
        <strain evidence="4">cv. Dabenzi</strain>
    </source>
</reference>
<organism evidence="3 4">
    <name type="scientific">Punica granatum</name>
    <name type="common">Pomegranate</name>
    <dbReference type="NCBI Taxonomy" id="22663"/>
    <lineage>
        <taxon>Eukaryota</taxon>
        <taxon>Viridiplantae</taxon>
        <taxon>Streptophyta</taxon>
        <taxon>Embryophyta</taxon>
        <taxon>Tracheophyta</taxon>
        <taxon>Spermatophyta</taxon>
        <taxon>Magnoliopsida</taxon>
        <taxon>eudicotyledons</taxon>
        <taxon>Gunneridae</taxon>
        <taxon>Pentapetalae</taxon>
        <taxon>rosids</taxon>
        <taxon>malvids</taxon>
        <taxon>Myrtales</taxon>
        <taxon>Lythraceae</taxon>
        <taxon>Punica</taxon>
    </lineage>
</organism>
<evidence type="ECO:0000313" key="4">
    <source>
        <dbReference type="Proteomes" id="UP000197138"/>
    </source>
</evidence>
<dbReference type="AlphaFoldDB" id="A0A218WH70"/>
<proteinExistence type="predicted"/>
<feature type="compositionally biased region" description="Acidic residues" evidence="1">
    <location>
        <begin position="109"/>
        <end position="130"/>
    </location>
</feature>
<protein>
    <recommendedName>
        <fullName evidence="2">PB1 domain-containing protein</fullName>
    </recommendedName>
</protein>
<evidence type="ECO:0000259" key="2">
    <source>
        <dbReference type="Pfam" id="PF00564"/>
    </source>
</evidence>
<dbReference type="EMBL" id="MTKT01004293">
    <property type="protein sequence ID" value="OWM71903.1"/>
    <property type="molecule type" value="Genomic_DNA"/>
</dbReference>
<gene>
    <name evidence="3" type="ORF">CDL15_Pgr017786</name>
</gene>
<accession>A0A218WH70</accession>